<reference evidence="2" key="1">
    <citation type="journal article" date="2020" name="Fungal Divers.">
        <title>Resolving the Mortierellaceae phylogeny through synthesis of multi-gene phylogenetics and phylogenomics.</title>
        <authorList>
            <person name="Vandepol N."/>
            <person name="Liber J."/>
            <person name="Desiro A."/>
            <person name="Na H."/>
            <person name="Kennedy M."/>
            <person name="Barry K."/>
            <person name="Grigoriev I.V."/>
            <person name="Miller A.N."/>
            <person name="O'Donnell K."/>
            <person name="Stajich J.E."/>
            <person name="Bonito G."/>
        </authorList>
    </citation>
    <scope>NUCLEOTIDE SEQUENCE</scope>
    <source>
        <strain evidence="2">NRRL 2591</strain>
    </source>
</reference>
<dbReference type="Proteomes" id="UP000723463">
    <property type="component" value="Unassembled WGS sequence"/>
</dbReference>
<dbReference type="Gene3D" id="3.40.50.1820">
    <property type="entry name" value="alpha/beta hydrolase"/>
    <property type="match status" value="1"/>
</dbReference>
<evidence type="ECO:0000313" key="2">
    <source>
        <dbReference type="EMBL" id="KAF9541828.1"/>
    </source>
</evidence>
<gene>
    <name evidence="2" type="ORF">EC957_002663</name>
</gene>
<feature type="domain" description="Carboxylesterase type B" evidence="1">
    <location>
        <begin position="13"/>
        <end position="510"/>
    </location>
</feature>
<evidence type="ECO:0000259" key="1">
    <source>
        <dbReference type="Pfam" id="PF00135"/>
    </source>
</evidence>
<protein>
    <recommendedName>
        <fullName evidence="1">Carboxylesterase type B domain-containing protein</fullName>
    </recommendedName>
</protein>
<name>A0A9P6F371_9FUNG</name>
<proteinExistence type="predicted"/>
<organism evidence="2 3">
    <name type="scientific">Mortierella hygrophila</name>
    <dbReference type="NCBI Taxonomy" id="979708"/>
    <lineage>
        <taxon>Eukaryota</taxon>
        <taxon>Fungi</taxon>
        <taxon>Fungi incertae sedis</taxon>
        <taxon>Mucoromycota</taxon>
        <taxon>Mortierellomycotina</taxon>
        <taxon>Mortierellomycetes</taxon>
        <taxon>Mortierellales</taxon>
        <taxon>Mortierellaceae</taxon>
        <taxon>Mortierella</taxon>
    </lineage>
</organism>
<dbReference type="InterPro" id="IPR029058">
    <property type="entry name" value="AB_hydrolase_fold"/>
</dbReference>
<dbReference type="InterPro" id="IPR050309">
    <property type="entry name" value="Type-B_Carboxylest/Lipase"/>
</dbReference>
<dbReference type="EMBL" id="JAAAXW010000155">
    <property type="protein sequence ID" value="KAF9541828.1"/>
    <property type="molecule type" value="Genomic_DNA"/>
</dbReference>
<accession>A0A9P6F371</accession>
<dbReference type="AlphaFoldDB" id="A0A9P6F371"/>
<evidence type="ECO:0000313" key="3">
    <source>
        <dbReference type="Proteomes" id="UP000723463"/>
    </source>
</evidence>
<sequence>MGIGETIDITLPNYGTIRGTVDTKVKVAIFRNVPYAHVPERWRVSVKPQPWTGIRDATVQGPVCPQGLTTYPLGKIVPEKYLQVGTNPKYEFGVDQSERDSLNMNIYVPLSVLEDDGLGSVPVMVWVHGGALRNGANCVPIYDARNFVARSAELNQPVIVVAPNYRLAVFGFLASKELQQDMDEHVRQSPTPVPDYDQSVGNWGLQDQRLAFEWVRENIAALGGNGQNVTAWGESAGSFSIHYHMLIPAHYGLFDHAILQSGVVGTMPAQTVEVEGQAVFNKLLKVFNIPDDLDGLEKVKRLRAVSMDELTNAANTAFATMTYGCYQDGGKLIPSTTPSHILSTTPSSYDPSIKSIMIGSTRDEGTAFALVFGEAKVSSYPAIVQQFVPFPNLVPLFQSAYGIPKTDSEFRKLLDEAIGDMVFQYPIDSVATTLLDLQKLRRGPQHFQLLRYHYNVALNRIQELLPGLNAMHAGELPIIFGPPFSDLVLTESELRLSREIQKHWIAFANQKPITVDEGGQVADVQNGEALIWTEDHRVEVGKGRKMSLEVQAFWDAMTKAKLQRIQGVLDRPEQ</sequence>
<dbReference type="PANTHER" id="PTHR11559">
    <property type="entry name" value="CARBOXYLESTERASE"/>
    <property type="match status" value="1"/>
</dbReference>
<keyword evidence="3" id="KW-1185">Reference proteome</keyword>
<dbReference type="Pfam" id="PF00135">
    <property type="entry name" value="COesterase"/>
    <property type="match status" value="1"/>
</dbReference>
<comment type="caution">
    <text evidence="2">The sequence shown here is derived from an EMBL/GenBank/DDBJ whole genome shotgun (WGS) entry which is preliminary data.</text>
</comment>
<dbReference type="SUPFAM" id="SSF53474">
    <property type="entry name" value="alpha/beta-Hydrolases"/>
    <property type="match status" value="1"/>
</dbReference>
<dbReference type="InterPro" id="IPR002018">
    <property type="entry name" value="CarbesteraseB"/>
</dbReference>